<sequence>MRIKSLMMPAHLKKCKVLYLFAVVVAGVLFLSVYRLKSGNNMVDLHQVYAEQQDHVRYASHEGGRLRGLPQLNNVKSWERQPDFAKNQFGSRIWKPDEGGHNTRIKTYSQMQNYLQHRHDDVQKEFPVIRSQPNLANDLGIDVDDLDALRQKVEANKPDIYVDLNQDDFQQASNGLKPMEIRNVRRVRGETVQLAQALLPSNNDGTQDIQTGKALHRYLTTTARPAIQRKPTQTSRTPITAKTPTSGSLLQPMQKGQLPSARHQMEQLVMQLSHHVTDSNGQLLLQRLNQMKHLLPDSQQSASSQAQNLLHQEVPNRRHFLPDSVGAVNEISVPRNQSRGRSHLPDLHSSAGKAKYIPVDQFNQQNMPLGQDYQFKPPAPGMKVMQYGNVGDENNQQIYIKRQDHVNVMDHQSLQSQHNQVEGQDLHDVLGHRLQHSQNMDQINIDFSPHQHQSMQYQVNVGMDQRQDQNIPNLVNVEFNQHQHIMEDHVNVDLAQHQQQEAQDHVSVDLGQHQQRSARDHINEHMDQHQQPNLQENVNTAVEQQNIRLHSENNQLLLAPLPRHHQVEDTNGINNHQMFYQKHEPIDVLRGNALNRYLHQSVPHNEAAPGRPIPLDKLGDQVIDKKAQYTLMHAGRASQAQGDYHSKLEVLPKEISQEAYIYEDTGLPTEPRLRPSIGNGHLATVIYNPHMFMSGFYNGYKEQSHRAEIPSTLSVRLDGIEPETNCSHKYKLNVGEGIFSELCTHKFYSLELRIYAHRTIQSVMVVEVELAMASYYPMTVKLRIDKWHVSGDVTFSLQQIDDMKDVSLKSGHISAPETRGMPYDEAYILYDHIPSTLKPPSGSSKVKWVFLTVVGASKNEVIQTYNKASTLIHSGDKLYTSHIEGWADLWRAGYIDISGNLTIAKAVFSSMYYLLSSVPMKEDSFWPFVGLSPSGLPLGDFSHPQDYKGHIFCDQELWMLPPLVTFYPELAKIVLRSRSRYAAKKAAAQLAEDGGVKSSLKYPWQTGISGTELTDPDDPYRQSVFTSGLISQAVLSYLHATNDTSLLMDQQYGEILISIANYYYKLLQDNGGGSNSFGITGIQAMDKYARSVNNSIFTNAVTAIALSAPEEVYKMIGRTINLNYHHYSKDIYIPFDASNSYHLEHTNYIRGHPISQADVVLVGYPLMREMTSKMRKNDLEIYEKVLDTQTPPMSWSMYAIGWLEVGNIRRAIQAFDKQFPYLLGNFQIWTEKGTSLGAANYLSAAGSFIQSITNGFLGLRYYDNYLTINPVVPPGAEYMRFVGINYLGSSLEIWVWQTHMAIQVMAGDGESEKEGLKVFTNNPLFVKILVPGHAISIARTEARIMPRNAELPV</sequence>
<reference evidence="4" key="1">
    <citation type="journal article" date="2023" name="Mol. Biol. Evol.">
        <title>Third-Generation Sequencing Reveals the Adaptive Role of the Epigenome in Three Deep-Sea Polychaetes.</title>
        <authorList>
            <person name="Perez M."/>
            <person name="Aroh O."/>
            <person name="Sun Y."/>
            <person name="Lan Y."/>
            <person name="Juniper S.K."/>
            <person name="Young C.R."/>
            <person name="Angers B."/>
            <person name="Qian P.Y."/>
        </authorList>
    </citation>
    <scope>NUCLEOTIDE SEQUENCE</scope>
    <source>
        <strain evidence="4">P08H-3</strain>
    </source>
</reference>
<gene>
    <name evidence="4" type="ORF">LSH36_500g02044</name>
</gene>
<dbReference type="Gene3D" id="1.50.10.10">
    <property type="match status" value="1"/>
</dbReference>
<dbReference type="InterPro" id="IPR008928">
    <property type="entry name" value="6-hairpin_glycosidase_sf"/>
</dbReference>
<feature type="region of interest" description="Disordered" evidence="2">
    <location>
        <begin position="229"/>
        <end position="253"/>
    </location>
</feature>
<dbReference type="EMBL" id="JAODUP010000500">
    <property type="protein sequence ID" value="KAK2148395.1"/>
    <property type="molecule type" value="Genomic_DNA"/>
</dbReference>
<evidence type="ECO:0000259" key="3">
    <source>
        <dbReference type="Pfam" id="PF03632"/>
    </source>
</evidence>
<dbReference type="Proteomes" id="UP001208570">
    <property type="component" value="Unassembled WGS sequence"/>
</dbReference>
<feature type="domain" description="Glycoside hydrolase family 65 central catalytic" evidence="3">
    <location>
        <begin position="946"/>
        <end position="1149"/>
    </location>
</feature>
<evidence type="ECO:0000256" key="2">
    <source>
        <dbReference type="SAM" id="MobiDB-lite"/>
    </source>
</evidence>
<dbReference type="Pfam" id="PF03632">
    <property type="entry name" value="Glyco_hydro_65m"/>
    <property type="match status" value="1"/>
</dbReference>
<dbReference type="Gene3D" id="2.60.420.10">
    <property type="entry name" value="Maltose phosphorylase, domain 3"/>
    <property type="match status" value="1"/>
</dbReference>
<keyword evidence="5" id="KW-1185">Reference proteome</keyword>
<evidence type="ECO:0000313" key="4">
    <source>
        <dbReference type="EMBL" id="KAK2148395.1"/>
    </source>
</evidence>
<feature type="compositionally biased region" description="Polar residues" evidence="2">
    <location>
        <begin position="230"/>
        <end position="251"/>
    </location>
</feature>
<dbReference type="InterPro" id="IPR012341">
    <property type="entry name" value="6hp_glycosidase-like_sf"/>
</dbReference>
<proteinExistence type="inferred from homology"/>
<dbReference type="GO" id="GO:0004553">
    <property type="term" value="F:hydrolase activity, hydrolyzing O-glycosyl compounds"/>
    <property type="evidence" value="ECO:0007669"/>
    <property type="project" value="TreeGrafter"/>
</dbReference>
<comment type="caution">
    <text evidence="4">The sequence shown here is derived from an EMBL/GenBank/DDBJ whole genome shotgun (WGS) entry which is preliminary data.</text>
</comment>
<dbReference type="PANTHER" id="PTHR11051:SF8">
    <property type="entry name" value="PROTEIN-GLUCOSYLGALACTOSYLHYDROXYLYSINE GLUCOSIDASE"/>
    <property type="match status" value="1"/>
</dbReference>
<accession>A0AAD9J9K6</accession>
<dbReference type="SUPFAM" id="SSF48208">
    <property type="entry name" value="Six-hairpin glycosidases"/>
    <property type="match status" value="1"/>
</dbReference>
<evidence type="ECO:0000256" key="1">
    <source>
        <dbReference type="ARBA" id="ARBA00006768"/>
    </source>
</evidence>
<name>A0AAD9J9K6_9ANNE</name>
<dbReference type="GO" id="GO:0005975">
    <property type="term" value="P:carbohydrate metabolic process"/>
    <property type="evidence" value="ECO:0007669"/>
    <property type="project" value="InterPro"/>
</dbReference>
<dbReference type="InterPro" id="IPR005195">
    <property type="entry name" value="Glyco_hydro_65_M"/>
</dbReference>
<evidence type="ECO:0000313" key="5">
    <source>
        <dbReference type="Proteomes" id="UP001208570"/>
    </source>
</evidence>
<organism evidence="4 5">
    <name type="scientific">Paralvinella palmiformis</name>
    <dbReference type="NCBI Taxonomy" id="53620"/>
    <lineage>
        <taxon>Eukaryota</taxon>
        <taxon>Metazoa</taxon>
        <taxon>Spiralia</taxon>
        <taxon>Lophotrochozoa</taxon>
        <taxon>Annelida</taxon>
        <taxon>Polychaeta</taxon>
        <taxon>Sedentaria</taxon>
        <taxon>Canalipalpata</taxon>
        <taxon>Terebellida</taxon>
        <taxon>Terebelliformia</taxon>
        <taxon>Alvinellidae</taxon>
        <taxon>Paralvinella</taxon>
    </lineage>
</organism>
<dbReference type="PANTHER" id="PTHR11051">
    <property type="entry name" value="GLYCOSYL HYDROLASE-RELATED"/>
    <property type="match status" value="1"/>
</dbReference>
<protein>
    <recommendedName>
        <fullName evidence="3">Glycoside hydrolase family 65 central catalytic domain-containing protein</fullName>
    </recommendedName>
</protein>
<comment type="similarity">
    <text evidence="1">Belongs to the glycosyl hydrolase 65 family.</text>
</comment>